<evidence type="ECO:0000259" key="2">
    <source>
        <dbReference type="Pfam" id="PF23726"/>
    </source>
</evidence>
<evidence type="ECO:0000313" key="4">
    <source>
        <dbReference type="Proteomes" id="UP000886595"/>
    </source>
</evidence>
<proteinExistence type="predicted"/>
<dbReference type="Proteomes" id="UP000886595">
    <property type="component" value="Unassembled WGS sequence"/>
</dbReference>
<dbReference type="EMBL" id="JAAMPC010000009">
    <property type="protein sequence ID" value="KAG2294082.1"/>
    <property type="molecule type" value="Genomic_DNA"/>
</dbReference>
<reference evidence="3 4" key="1">
    <citation type="submission" date="2020-02" db="EMBL/GenBank/DDBJ databases">
        <authorList>
            <person name="Ma Q."/>
            <person name="Huang Y."/>
            <person name="Song X."/>
            <person name="Pei D."/>
        </authorList>
    </citation>
    <scope>NUCLEOTIDE SEQUENCE [LARGE SCALE GENOMIC DNA]</scope>
    <source>
        <strain evidence="3">Sxm20200214</strain>
        <tissue evidence="3">Leaf</tissue>
    </source>
</reference>
<accession>A0A8X7RU35</accession>
<dbReference type="SUPFAM" id="SSF50978">
    <property type="entry name" value="WD40 repeat-like"/>
    <property type="match status" value="1"/>
</dbReference>
<comment type="caution">
    <text evidence="3">The sequence shown here is derived from an EMBL/GenBank/DDBJ whole genome shotgun (WGS) entry which is preliminary data.</text>
</comment>
<dbReference type="Pfam" id="PF23726">
    <property type="entry name" value="Beta-prop_RSE1_2nd"/>
    <property type="match status" value="1"/>
</dbReference>
<dbReference type="Gene3D" id="2.130.10.10">
    <property type="entry name" value="YVTN repeat-like/Quinoprotein amine dehydrogenase"/>
    <property type="match status" value="2"/>
</dbReference>
<evidence type="ECO:0008006" key="5">
    <source>
        <dbReference type="Google" id="ProtNLM"/>
    </source>
</evidence>
<gene>
    <name evidence="3" type="ORF">Bca52824_040751</name>
</gene>
<feature type="domain" description="RSE1/DDB1/CPSF1 second beta-propeller" evidence="2">
    <location>
        <begin position="399"/>
        <end position="510"/>
    </location>
</feature>
<name>A0A8X7RU35_BRACI</name>
<evidence type="ECO:0000313" key="3">
    <source>
        <dbReference type="EMBL" id="KAG2294082.1"/>
    </source>
</evidence>
<feature type="domain" description="RSE1/DDB1/CPSF1 first beta-propeller" evidence="1">
    <location>
        <begin position="26"/>
        <end position="357"/>
    </location>
</feature>
<dbReference type="OrthoDB" id="1078620at2759"/>
<protein>
    <recommendedName>
        <fullName evidence="5">Cleavage/polyadenylation specificity factor A subunit N-terminal domain-containing protein</fullName>
    </recommendedName>
</protein>
<dbReference type="InterPro" id="IPR015943">
    <property type="entry name" value="WD40/YVTN_repeat-like_dom_sf"/>
</dbReference>
<dbReference type="InterPro" id="IPR018846">
    <property type="entry name" value="Beta-prop_RSE1/DDB1/CPSF1_1st"/>
</dbReference>
<sequence length="538" mass="59188">MFGSPSSPSLVMGKLNYVVTAQESTSVTHSCVGNFTSLRNLVIAKCNRIEIHKITPQGIELIRNVPINGRIVSLHPFRPLDGLLDVLFIVTERHKVCVLQWDVSSNELITRNASMDIDACTSKHPWADQICTMDPDYRVIGVYMVTSWHKVAKRGLCAFPLDNFGELEKPFVPRMCNLLVKDVKFLYGCDVPTVAVLCQDAEGAHVKTYYVSQTGSVPVTGPWTRDNIDQSAGLLIALPTPLCGVLIVGEELIVYCSANTYKERPKPCFTTKSFGRLDGFRFLLGDDEGRLHLVAVSHENQRVTYLRVELLGETSIASTISYLGNSLVFVGSSCSDSQLIKIDLDAQGSRIQVLKKFVNLGPIHDLCLVDPEKHGQSQVVTCSGGSKYGSLRIVSKGINEKASLELEGIAGLWSLKSSVDEASDTFLVVSFIGETRIFSMNRVDELEETEIKGFLSEVRTLFCHDAVHNQLVQVTSSSVRLVSSETRELLSNWDAPDGLNLNIATANARQAKGISQVPSVAPFKTVSMHAPPQERICR</sequence>
<keyword evidence="4" id="KW-1185">Reference proteome</keyword>
<dbReference type="InterPro" id="IPR058543">
    <property type="entry name" value="Beta-prop_RSE1/DDB1/CPSF1_2nd"/>
</dbReference>
<dbReference type="InterPro" id="IPR050358">
    <property type="entry name" value="RSE1/DDB1/CFT1"/>
</dbReference>
<evidence type="ECO:0000259" key="1">
    <source>
        <dbReference type="Pfam" id="PF10433"/>
    </source>
</evidence>
<dbReference type="PANTHER" id="PTHR10644">
    <property type="entry name" value="DNA REPAIR/RNA PROCESSING CPSF FAMILY"/>
    <property type="match status" value="1"/>
</dbReference>
<dbReference type="AlphaFoldDB" id="A0A8X7RU35"/>
<organism evidence="3 4">
    <name type="scientific">Brassica carinata</name>
    <name type="common">Ethiopian mustard</name>
    <name type="synonym">Abyssinian cabbage</name>
    <dbReference type="NCBI Taxonomy" id="52824"/>
    <lineage>
        <taxon>Eukaryota</taxon>
        <taxon>Viridiplantae</taxon>
        <taxon>Streptophyta</taxon>
        <taxon>Embryophyta</taxon>
        <taxon>Tracheophyta</taxon>
        <taxon>Spermatophyta</taxon>
        <taxon>Magnoliopsida</taxon>
        <taxon>eudicotyledons</taxon>
        <taxon>Gunneridae</taxon>
        <taxon>Pentapetalae</taxon>
        <taxon>rosids</taxon>
        <taxon>malvids</taxon>
        <taxon>Brassicales</taxon>
        <taxon>Brassicaceae</taxon>
        <taxon>Brassiceae</taxon>
        <taxon>Brassica</taxon>
    </lineage>
</organism>
<dbReference type="InterPro" id="IPR036322">
    <property type="entry name" value="WD40_repeat_dom_sf"/>
</dbReference>
<dbReference type="Pfam" id="PF10433">
    <property type="entry name" value="Beta-prop_RSE1_1st"/>
    <property type="match status" value="1"/>
</dbReference>